<comment type="subcellular location">
    <subcellularLocation>
        <location evidence="1">Cell outer membrane</location>
    </subcellularLocation>
</comment>
<dbReference type="Gene3D" id="2.60.40.2100">
    <property type="match status" value="1"/>
</dbReference>
<gene>
    <name evidence="8" type="ORF">DW150_14575</name>
</gene>
<name>A0A415BPE8_PHOVU</name>
<dbReference type="RefSeq" id="WP_118291379.1">
    <property type="nucleotide sequence ID" value="NZ_QRLF01000024.1"/>
</dbReference>
<evidence type="ECO:0000313" key="8">
    <source>
        <dbReference type="EMBL" id="RHI88838.1"/>
    </source>
</evidence>
<comment type="similarity">
    <text evidence="2">Belongs to the bacteroidetes fimbrillin superfamily. FimB/Mfa2 family.</text>
</comment>
<dbReference type="EMBL" id="QRLF01000024">
    <property type="protein sequence ID" value="RHI88838.1"/>
    <property type="molecule type" value="Genomic_DNA"/>
</dbReference>
<dbReference type="GO" id="GO:0009279">
    <property type="term" value="C:cell outer membrane"/>
    <property type="evidence" value="ECO:0007669"/>
    <property type="project" value="UniProtKB-SubCell"/>
</dbReference>
<evidence type="ECO:0000256" key="3">
    <source>
        <dbReference type="ARBA" id="ARBA00022729"/>
    </source>
</evidence>
<evidence type="ECO:0000256" key="7">
    <source>
        <dbReference type="ARBA" id="ARBA00023288"/>
    </source>
</evidence>
<protein>
    <recommendedName>
        <fullName evidence="10">FimB/Mfa2 family fimbrial subunit</fullName>
    </recommendedName>
</protein>
<dbReference type="Proteomes" id="UP000285777">
    <property type="component" value="Unassembled WGS sequence"/>
</dbReference>
<dbReference type="InterPro" id="IPR014941">
    <property type="entry name" value="FimB/Mfa2/Mfa3"/>
</dbReference>
<sequence>MNIRYISTWLGMLLTLYLVTACDRVYDDLSNCFGNTIVFSYLADDNQEHLREYVDGIDVFIFDAKGEILVEKHHVAGEQLLSPLEVTLPEGDYKVVAVGNALTETFIGSEGGYKGASLSRPELIEKDGQASGTFDRLYLGETTITSKVMNESRDVVRLYSLHVKIHAVVLSDENNNSQTWFEQNKEEGFRLTMESPSARFSFSGQRTGKTSFDLAFTANEKDDCFVLDFNTLRFEDKDPLTIRLIQGEKVLCTVDVAQYIAQYPEQIRITGRQEAVLPLFFRQNPLSLSISIKPWEAVDVVPIID</sequence>
<dbReference type="PROSITE" id="PS51257">
    <property type="entry name" value="PROKAR_LIPOPROTEIN"/>
    <property type="match status" value="1"/>
</dbReference>
<organism evidence="8 9">
    <name type="scientific">Phocaeicola vulgatus</name>
    <name type="common">Bacteroides vulgatus</name>
    <dbReference type="NCBI Taxonomy" id="821"/>
    <lineage>
        <taxon>Bacteria</taxon>
        <taxon>Pseudomonadati</taxon>
        <taxon>Bacteroidota</taxon>
        <taxon>Bacteroidia</taxon>
        <taxon>Bacteroidales</taxon>
        <taxon>Bacteroidaceae</taxon>
        <taxon>Phocaeicola</taxon>
    </lineage>
</organism>
<accession>A0A415BPE8</accession>
<keyword evidence="4" id="KW-0472">Membrane</keyword>
<keyword evidence="6" id="KW-0998">Cell outer membrane</keyword>
<evidence type="ECO:0000256" key="4">
    <source>
        <dbReference type="ARBA" id="ARBA00023136"/>
    </source>
</evidence>
<dbReference type="AlphaFoldDB" id="A0A415BPE8"/>
<evidence type="ECO:0000256" key="2">
    <source>
        <dbReference type="ARBA" id="ARBA00007248"/>
    </source>
</evidence>
<evidence type="ECO:0000256" key="1">
    <source>
        <dbReference type="ARBA" id="ARBA00004442"/>
    </source>
</evidence>
<evidence type="ECO:0000256" key="6">
    <source>
        <dbReference type="ARBA" id="ARBA00023237"/>
    </source>
</evidence>
<evidence type="ECO:0000256" key="5">
    <source>
        <dbReference type="ARBA" id="ARBA00023139"/>
    </source>
</evidence>
<comment type="caution">
    <text evidence="8">The sequence shown here is derived from an EMBL/GenBank/DDBJ whole genome shotgun (WGS) entry which is preliminary data.</text>
</comment>
<evidence type="ECO:0008006" key="10">
    <source>
        <dbReference type="Google" id="ProtNLM"/>
    </source>
</evidence>
<reference evidence="8 9" key="1">
    <citation type="submission" date="2018-08" db="EMBL/GenBank/DDBJ databases">
        <title>A genome reference for cultivated species of the human gut microbiota.</title>
        <authorList>
            <person name="Zou Y."/>
            <person name="Xue W."/>
            <person name="Luo G."/>
        </authorList>
    </citation>
    <scope>NUCLEOTIDE SEQUENCE [LARGE SCALE GENOMIC DNA]</scope>
    <source>
        <strain evidence="8 9">AM13-21</strain>
    </source>
</reference>
<dbReference type="Pfam" id="PF08842">
    <property type="entry name" value="Mfa2"/>
    <property type="match status" value="1"/>
</dbReference>
<keyword evidence="3" id="KW-0732">Signal</keyword>
<proteinExistence type="inferred from homology"/>
<evidence type="ECO:0000313" key="9">
    <source>
        <dbReference type="Proteomes" id="UP000285777"/>
    </source>
</evidence>
<keyword evidence="5" id="KW-0564">Palmitate</keyword>
<keyword evidence="7" id="KW-0449">Lipoprotein</keyword>